<keyword evidence="1" id="KW-0472">Membrane</keyword>
<protein>
    <submittedName>
        <fullName evidence="2">Uncharacterized protein</fullName>
    </submittedName>
</protein>
<organism evidence="2 3">
    <name type="scientific">Helicobacter fennelliae MRY12-0050</name>
    <dbReference type="NCBI Taxonomy" id="1325130"/>
    <lineage>
        <taxon>Bacteria</taxon>
        <taxon>Pseudomonadati</taxon>
        <taxon>Campylobacterota</taxon>
        <taxon>Epsilonproteobacteria</taxon>
        <taxon>Campylobacterales</taxon>
        <taxon>Helicobacteraceae</taxon>
        <taxon>Helicobacter</taxon>
    </lineage>
</organism>
<dbReference type="Proteomes" id="UP000018143">
    <property type="component" value="Unassembled WGS sequence"/>
</dbReference>
<reference evidence="2 3" key="1">
    <citation type="journal article" date="2013" name="Genome Announc.">
        <title>Draft Genome Sequence of Helicobacter fennelliae Strain MRY12-0050, Isolated from a Bacteremia Patient.</title>
        <authorList>
            <person name="Rimbara E."/>
            <person name="Matsui M."/>
            <person name="Mori S."/>
            <person name="Suzuki S."/>
            <person name="Suzuki M."/>
            <person name="Kim H."/>
            <person name="Sekizuka T."/>
            <person name="Kuroda M."/>
            <person name="Shibayama K."/>
        </authorList>
    </citation>
    <scope>NUCLEOTIDE SEQUENCE [LARGE SCALE GENOMIC DNA]</scope>
    <source>
        <strain evidence="2 3">MRY12-0050</strain>
    </source>
</reference>
<evidence type="ECO:0000313" key="2">
    <source>
        <dbReference type="EMBL" id="GAD18132.1"/>
    </source>
</evidence>
<sequence>MTKNCLFCMININKTLYLSLFYGGLESFFYFIFTTNGWRIK</sequence>
<feature type="transmembrane region" description="Helical" evidence="1">
    <location>
        <begin position="16"/>
        <end position="33"/>
    </location>
</feature>
<gene>
    <name evidence="2" type="ORF">HFN_1730</name>
</gene>
<evidence type="ECO:0000256" key="1">
    <source>
        <dbReference type="SAM" id="Phobius"/>
    </source>
</evidence>
<dbReference type="EMBL" id="BASD01000004">
    <property type="protein sequence ID" value="GAD18132.1"/>
    <property type="molecule type" value="Genomic_DNA"/>
</dbReference>
<accession>T1DV10</accession>
<name>T1DV10_9HELI</name>
<dbReference type="AlphaFoldDB" id="T1DV10"/>
<evidence type="ECO:0000313" key="3">
    <source>
        <dbReference type="Proteomes" id="UP000018143"/>
    </source>
</evidence>
<keyword evidence="1" id="KW-1133">Transmembrane helix</keyword>
<comment type="caution">
    <text evidence="2">The sequence shown here is derived from an EMBL/GenBank/DDBJ whole genome shotgun (WGS) entry which is preliminary data.</text>
</comment>
<dbReference type="STRING" id="1325130.HFN_1730"/>
<keyword evidence="3" id="KW-1185">Reference proteome</keyword>
<keyword evidence="1" id="KW-0812">Transmembrane</keyword>
<proteinExistence type="predicted"/>